<comment type="caution">
    <text evidence="1">The sequence shown here is derived from an EMBL/GenBank/DDBJ whole genome shotgun (WGS) entry which is preliminary data.</text>
</comment>
<accession>A0A6G0LGF4</accession>
<gene>
    <name evidence="1" type="ORF">PF010_g8114</name>
</gene>
<evidence type="ECO:0000313" key="1">
    <source>
        <dbReference type="EMBL" id="KAE9118712.1"/>
    </source>
</evidence>
<name>A0A6G0LGF4_9STRA</name>
<dbReference type="PANTHER" id="PTHR40866:SF1">
    <property type="entry name" value="BED-TYPE DOMAIN-CONTAINING PROTEIN"/>
    <property type="match status" value="1"/>
</dbReference>
<proteinExistence type="predicted"/>
<dbReference type="Proteomes" id="UP000488956">
    <property type="component" value="Unassembled WGS sequence"/>
</dbReference>
<protein>
    <submittedName>
        <fullName evidence="1">Uncharacterized protein</fullName>
    </submittedName>
</protein>
<evidence type="ECO:0000313" key="2">
    <source>
        <dbReference type="Proteomes" id="UP000488956"/>
    </source>
</evidence>
<reference evidence="1 2" key="1">
    <citation type="submission" date="2018-09" db="EMBL/GenBank/DDBJ databases">
        <title>Genomic investigation of the strawberry pathogen Phytophthora fragariae indicates pathogenicity is determined by transcriptional variation in three key races.</title>
        <authorList>
            <person name="Adams T.M."/>
            <person name="Armitage A.D."/>
            <person name="Sobczyk M.K."/>
            <person name="Bates H.J."/>
            <person name="Dunwell J.M."/>
            <person name="Nellist C.F."/>
            <person name="Harrison R.J."/>
        </authorList>
    </citation>
    <scope>NUCLEOTIDE SEQUENCE [LARGE SCALE GENOMIC DNA]</scope>
    <source>
        <strain evidence="1 2">ONT-3</strain>
    </source>
</reference>
<dbReference type="PANTHER" id="PTHR40866">
    <property type="entry name" value="BED-TYPE DOMAIN-CONTAINING PROTEIN"/>
    <property type="match status" value="1"/>
</dbReference>
<sequence>MIQKLMILLRQPNNAATLSKATPLRHIMANATRWLSTFRMLQRYDKDRDAILTVSAVEEPIPRGNVHRRIAAVVDKMKELDRVCVRLQAEKCTMADVCLLFDACAERYPVLNDNLEPSASIVHSPTFEATVVKI</sequence>
<dbReference type="AlphaFoldDB" id="A0A6G0LGF4"/>
<dbReference type="EMBL" id="QXFX01000361">
    <property type="protein sequence ID" value="KAE9118712.1"/>
    <property type="molecule type" value="Genomic_DNA"/>
</dbReference>
<organism evidence="1 2">
    <name type="scientific">Phytophthora fragariae</name>
    <dbReference type="NCBI Taxonomy" id="53985"/>
    <lineage>
        <taxon>Eukaryota</taxon>
        <taxon>Sar</taxon>
        <taxon>Stramenopiles</taxon>
        <taxon>Oomycota</taxon>
        <taxon>Peronosporomycetes</taxon>
        <taxon>Peronosporales</taxon>
        <taxon>Peronosporaceae</taxon>
        <taxon>Phytophthora</taxon>
    </lineage>
</organism>